<proteinExistence type="predicted"/>
<dbReference type="EMBL" id="AP025739">
    <property type="protein sequence ID" value="BDI33115.1"/>
    <property type="molecule type" value="Genomic_DNA"/>
</dbReference>
<keyword evidence="2" id="KW-1185">Reference proteome</keyword>
<dbReference type="RefSeq" id="WP_165863881.1">
    <property type="nucleotide sequence ID" value="NZ_AP025739.1"/>
</dbReference>
<dbReference type="Pfam" id="PF01757">
    <property type="entry name" value="Acyl_transf_3"/>
    <property type="match status" value="1"/>
</dbReference>
<dbReference type="GO" id="GO:0000271">
    <property type="term" value="P:polysaccharide biosynthetic process"/>
    <property type="evidence" value="ECO:0007669"/>
    <property type="project" value="TreeGrafter"/>
</dbReference>
<organism evidence="1 2">
    <name type="scientific">Capsulimonas corticalis</name>
    <dbReference type="NCBI Taxonomy" id="2219043"/>
    <lineage>
        <taxon>Bacteria</taxon>
        <taxon>Bacillati</taxon>
        <taxon>Armatimonadota</taxon>
        <taxon>Armatimonadia</taxon>
        <taxon>Capsulimonadales</taxon>
        <taxon>Capsulimonadaceae</taxon>
        <taxon>Capsulimonas</taxon>
    </lineage>
</organism>
<dbReference type="AlphaFoldDB" id="A0A402CPF3"/>
<dbReference type="KEGG" id="ccot:CCAX7_51660"/>
<dbReference type="Proteomes" id="UP000287394">
    <property type="component" value="Chromosome"/>
</dbReference>
<dbReference type="PANTHER" id="PTHR23028:SF53">
    <property type="entry name" value="ACYL_TRANSF_3 DOMAIN-CONTAINING PROTEIN"/>
    <property type="match status" value="1"/>
</dbReference>
<dbReference type="GO" id="GO:0016020">
    <property type="term" value="C:membrane"/>
    <property type="evidence" value="ECO:0007669"/>
    <property type="project" value="TreeGrafter"/>
</dbReference>
<name>A0A402CPF3_9BACT</name>
<dbReference type="GO" id="GO:0016747">
    <property type="term" value="F:acyltransferase activity, transferring groups other than amino-acyl groups"/>
    <property type="evidence" value="ECO:0007669"/>
    <property type="project" value="InterPro"/>
</dbReference>
<evidence type="ECO:0000313" key="1">
    <source>
        <dbReference type="EMBL" id="BDI33115.1"/>
    </source>
</evidence>
<dbReference type="PANTHER" id="PTHR23028">
    <property type="entry name" value="ACETYLTRANSFERASE"/>
    <property type="match status" value="1"/>
</dbReference>
<dbReference type="InterPro" id="IPR050879">
    <property type="entry name" value="Acyltransferase_3"/>
</dbReference>
<dbReference type="InterPro" id="IPR002656">
    <property type="entry name" value="Acyl_transf_3_dom"/>
</dbReference>
<gene>
    <name evidence="1" type="ORF">CCAX7_51660</name>
</gene>
<evidence type="ECO:0000313" key="2">
    <source>
        <dbReference type="Proteomes" id="UP000287394"/>
    </source>
</evidence>
<sequence>MPTKIKPFLILDAFRGIACLWVIAFHMAEVMIARYPQLGANPLYRLTAYGNSGVQMFFVISGYCIASAMSGALRKDSSVLYFLKARVRRIYPTAAIAITFGLLYSTFASALVSHGLVASSTAAEKSVWSRGLEYFLVNYTLTNGVFPTDFVLVQCWTLCYEVAFYLFVGLALAAFGVRYGEKSVLTALHALTVAALIALIVNPHCLRYPLDLWPEFGLGVIVYDLIRTRYDKATIAWAAAAVAATLALILFRDTPLGTMGVSSRTQFAISLAFAALVLACYRYDAKIAAAPICRGLAAIGLYSYSLYLTHTFSIGIISQVFKRFHLPMTFHYAVFVLVMIGAVLFGRVFFQFFEKPFISTKAKKIHHAALESASETARVSEPVAAAISE</sequence>
<protein>
    <submittedName>
        <fullName evidence="1">LPS biosynthesis protein</fullName>
    </submittedName>
</protein>
<reference evidence="1 2" key="1">
    <citation type="journal article" date="2019" name="Int. J. Syst. Evol. Microbiol.">
        <title>Capsulimonas corticalis gen. nov., sp. nov., an aerobic capsulated bacterium, of a novel bacterial order, Capsulimonadales ord. nov., of the class Armatimonadia of the phylum Armatimonadetes.</title>
        <authorList>
            <person name="Li J."/>
            <person name="Kudo C."/>
            <person name="Tonouchi A."/>
        </authorList>
    </citation>
    <scope>NUCLEOTIDE SEQUENCE [LARGE SCALE GENOMIC DNA]</scope>
    <source>
        <strain evidence="1 2">AX-7</strain>
    </source>
</reference>
<accession>A0A402CPF3</accession>